<evidence type="ECO:0000313" key="3">
    <source>
        <dbReference type="Proteomes" id="UP000634476"/>
    </source>
</evidence>
<organism evidence="2 3">
    <name type="scientific">Planobispora takensis</name>
    <dbReference type="NCBI Taxonomy" id="1367882"/>
    <lineage>
        <taxon>Bacteria</taxon>
        <taxon>Bacillati</taxon>
        <taxon>Actinomycetota</taxon>
        <taxon>Actinomycetes</taxon>
        <taxon>Streptosporangiales</taxon>
        <taxon>Streptosporangiaceae</taxon>
        <taxon>Planobispora</taxon>
    </lineage>
</organism>
<feature type="compositionally biased region" description="Gly residues" evidence="1">
    <location>
        <begin position="1"/>
        <end position="16"/>
    </location>
</feature>
<gene>
    <name evidence="2" type="ORF">Pta02_62950</name>
</gene>
<protein>
    <submittedName>
        <fullName evidence="2">Uncharacterized protein</fullName>
    </submittedName>
</protein>
<evidence type="ECO:0000256" key="1">
    <source>
        <dbReference type="SAM" id="MobiDB-lite"/>
    </source>
</evidence>
<sequence length="111" mass="10919">MFGGSSPGPAGSGVPGGISPAPEDPAAEGGREAGSSGVDGRSRGSRHGSGWGESIGDVTSALPTVEMPDTPPSPASPRRNEDATAKRRRLFGQVIVGASSGPGARAAKRPT</sequence>
<reference evidence="2" key="1">
    <citation type="submission" date="2021-01" db="EMBL/GenBank/DDBJ databases">
        <title>Whole genome shotgun sequence of Planobispora takensis NBRC 109077.</title>
        <authorList>
            <person name="Komaki H."/>
            <person name="Tamura T."/>
        </authorList>
    </citation>
    <scope>NUCLEOTIDE SEQUENCE</scope>
    <source>
        <strain evidence="2">NBRC 109077</strain>
    </source>
</reference>
<proteinExistence type="predicted"/>
<dbReference type="AlphaFoldDB" id="A0A8J3T321"/>
<comment type="caution">
    <text evidence="2">The sequence shown here is derived from an EMBL/GenBank/DDBJ whole genome shotgun (WGS) entry which is preliminary data.</text>
</comment>
<keyword evidence="3" id="KW-1185">Reference proteome</keyword>
<accession>A0A8J3T321</accession>
<name>A0A8J3T321_9ACTN</name>
<evidence type="ECO:0000313" key="2">
    <source>
        <dbReference type="EMBL" id="GII04287.1"/>
    </source>
</evidence>
<dbReference type="Proteomes" id="UP000634476">
    <property type="component" value="Unassembled WGS sequence"/>
</dbReference>
<dbReference type="EMBL" id="BOOK01000048">
    <property type="protein sequence ID" value="GII04287.1"/>
    <property type="molecule type" value="Genomic_DNA"/>
</dbReference>
<feature type="region of interest" description="Disordered" evidence="1">
    <location>
        <begin position="1"/>
        <end position="111"/>
    </location>
</feature>